<evidence type="ECO:0000313" key="2">
    <source>
        <dbReference type="RefSeq" id="XP_017772827.1"/>
    </source>
</evidence>
<sequence length="61" mass="7138">MSVTFETVQNEFARSHPILLHLRNTSIVLCDLQHRQTSFINLWDAARGIPRYIKRITRGSE</sequence>
<dbReference type="GeneID" id="108559939"/>
<accession>A0ABM1ME27</accession>
<reference evidence="2" key="1">
    <citation type="submission" date="2025-08" db="UniProtKB">
        <authorList>
            <consortium name="RefSeq"/>
        </authorList>
    </citation>
    <scope>IDENTIFICATION</scope>
    <source>
        <tissue evidence="2">Whole Larva</tissue>
    </source>
</reference>
<gene>
    <name evidence="2" type="primary">LOC108559939</name>
</gene>
<dbReference type="Proteomes" id="UP000695000">
    <property type="component" value="Unplaced"/>
</dbReference>
<dbReference type="RefSeq" id="XP_017772827.1">
    <property type="nucleotide sequence ID" value="XM_017917338.1"/>
</dbReference>
<protein>
    <submittedName>
        <fullName evidence="2">Uncharacterized protein LOC108559939 isoform X2</fullName>
    </submittedName>
</protein>
<name>A0ABM1ME27_NICVS</name>
<organism evidence="1 2">
    <name type="scientific">Nicrophorus vespilloides</name>
    <name type="common">Boreal carrion beetle</name>
    <dbReference type="NCBI Taxonomy" id="110193"/>
    <lineage>
        <taxon>Eukaryota</taxon>
        <taxon>Metazoa</taxon>
        <taxon>Ecdysozoa</taxon>
        <taxon>Arthropoda</taxon>
        <taxon>Hexapoda</taxon>
        <taxon>Insecta</taxon>
        <taxon>Pterygota</taxon>
        <taxon>Neoptera</taxon>
        <taxon>Endopterygota</taxon>
        <taxon>Coleoptera</taxon>
        <taxon>Polyphaga</taxon>
        <taxon>Staphyliniformia</taxon>
        <taxon>Silphidae</taxon>
        <taxon>Nicrophorinae</taxon>
        <taxon>Nicrophorus</taxon>
    </lineage>
</organism>
<proteinExistence type="predicted"/>
<keyword evidence="1" id="KW-1185">Reference proteome</keyword>
<evidence type="ECO:0000313" key="1">
    <source>
        <dbReference type="Proteomes" id="UP000695000"/>
    </source>
</evidence>